<dbReference type="InterPro" id="IPR003594">
    <property type="entry name" value="HATPase_dom"/>
</dbReference>
<keyword evidence="7" id="KW-1185">Reference proteome</keyword>
<feature type="transmembrane region" description="Helical" evidence="4">
    <location>
        <begin position="87"/>
        <end position="107"/>
    </location>
</feature>
<dbReference type="Gene3D" id="3.30.565.10">
    <property type="entry name" value="Histidine kinase-like ATPase, C-terminal domain"/>
    <property type="match status" value="1"/>
</dbReference>
<keyword evidence="6" id="KW-0418">Kinase</keyword>
<accession>A0A3N1NWG3</accession>
<feature type="transmembrane region" description="Helical" evidence="4">
    <location>
        <begin position="159"/>
        <end position="181"/>
    </location>
</feature>
<organism evidence="6 7">
    <name type="scientific">Marinimicrobium koreense</name>
    <dbReference type="NCBI Taxonomy" id="306545"/>
    <lineage>
        <taxon>Bacteria</taxon>
        <taxon>Pseudomonadati</taxon>
        <taxon>Pseudomonadota</taxon>
        <taxon>Gammaproteobacteria</taxon>
        <taxon>Cellvibrionales</taxon>
        <taxon>Cellvibrionaceae</taxon>
        <taxon>Marinimicrobium</taxon>
    </lineage>
</organism>
<comment type="caution">
    <text evidence="6">The sequence shown here is derived from an EMBL/GenBank/DDBJ whole genome shotgun (WGS) entry which is preliminary data.</text>
</comment>
<comment type="catalytic activity">
    <reaction evidence="1">
        <text>ATP + protein L-histidine = ADP + protein N-phospho-L-histidine.</text>
        <dbReference type="EC" id="2.7.13.3"/>
    </reaction>
</comment>
<dbReference type="Gene3D" id="1.10.287.130">
    <property type="match status" value="1"/>
</dbReference>
<dbReference type="OrthoDB" id="2521613at2"/>
<evidence type="ECO:0000259" key="5">
    <source>
        <dbReference type="PROSITE" id="PS50109"/>
    </source>
</evidence>
<dbReference type="Pfam" id="PF25323">
    <property type="entry name" value="6TM_PilS"/>
    <property type="match status" value="1"/>
</dbReference>
<dbReference type="AlphaFoldDB" id="A0A3N1NWG3"/>
<evidence type="ECO:0000313" key="6">
    <source>
        <dbReference type="EMBL" id="ROQ17046.1"/>
    </source>
</evidence>
<protein>
    <recommendedName>
        <fullName evidence="2">histidine kinase</fullName>
        <ecNumber evidence="2">2.7.13.3</ecNumber>
    </recommendedName>
</protein>
<dbReference type="EMBL" id="RJUK01000004">
    <property type="protein sequence ID" value="ROQ17046.1"/>
    <property type="molecule type" value="Genomic_DNA"/>
</dbReference>
<keyword evidence="4" id="KW-0472">Membrane</keyword>
<dbReference type="EC" id="2.7.13.3" evidence="2"/>
<dbReference type="SMART" id="SM00388">
    <property type="entry name" value="HisKA"/>
    <property type="match status" value="1"/>
</dbReference>
<keyword evidence="4" id="KW-1133">Transmembrane helix</keyword>
<evidence type="ECO:0000313" key="7">
    <source>
        <dbReference type="Proteomes" id="UP000273643"/>
    </source>
</evidence>
<dbReference type="Pfam" id="PF02518">
    <property type="entry name" value="HATPase_c"/>
    <property type="match status" value="1"/>
</dbReference>
<dbReference type="PANTHER" id="PTHR43065">
    <property type="entry name" value="SENSOR HISTIDINE KINASE"/>
    <property type="match status" value="1"/>
</dbReference>
<dbReference type="SUPFAM" id="SSF55874">
    <property type="entry name" value="ATPase domain of HSP90 chaperone/DNA topoisomerase II/histidine kinase"/>
    <property type="match status" value="1"/>
</dbReference>
<dbReference type="InterPro" id="IPR005467">
    <property type="entry name" value="His_kinase_dom"/>
</dbReference>
<dbReference type="PRINTS" id="PR00344">
    <property type="entry name" value="BCTRLSENSOR"/>
</dbReference>
<dbReference type="InterPro" id="IPR036097">
    <property type="entry name" value="HisK_dim/P_sf"/>
</dbReference>
<feature type="transmembrane region" description="Helical" evidence="4">
    <location>
        <begin position="25"/>
        <end position="43"/>
    </location>
</feature>
<dbReference type="CDD" id="cd00082">
    <property type="entry name" value="HisKA"/>
    <property type="match status" value="1"/>
</dbReference>
<dbReference type="GO" id="GO:0000155">
    <property type="term" value="F:phosphorelay sensor kinase activity"/>
    <property type="evidence" value="ECO:0007669"/>
    <property type="project" value="InterPro"/>
</dbReference>
<dbReference type="Gene3D" id="3.30.450.20">
    <property type="entry name" value="PAS domain"/>
    <property type="match status" value="1"/>
</dbReference>
<gene>
    <name evidence="6" type="ORF">EDC38_3161</name>
</gene>
<dbReference type="InterPro" id="IPR003661">
    <property type="entry name" value="HisK_dim/P_dom"/>
</dbReference>
<reference evidence="6 7" key="1">
    <citation type="submission" date="2018-11" db="EMBL/GenBank/DDBJ databases">
        <title>Genomic Encyclopedia of Type Strains, Phase IV (KMG-IV): sequencing the most valuable type-strain genomes for metagenomic binning, comparative biology and taxonomic classification.</title>
        <authorList>
            <person name="Goeker M."/>
        </authorList>
    </citation>
    <scope>NUCLEOTIDE SEQUENCE [LARGE SCALE GENOMIC DNA]</scope>
    <source>
        <strain evidence="6 7">DSM 16974</strain>
    </source>
</reference>
<feature type="domain" description="Histidine kinase" evidence="5">
    <location>
        <begin position="321"/>
        <end position="532"/>
    </location>
</feature>
<sequence>MPVNDNPVMARVSSYSNYDLLRVYTYYRTLLGSLLLLMFQGNIAPNILGNDHPDVFLYTSIIYTSINIITLGLLWRVKFLPSNQQSFVLLVLDVAAIALMMYASGGALSGLGYLQLVVVAAGGMLLPAQLAILLAALASIAVVGESITRLWLLSIDNRTLFSAGTLGALLFTTALTFQYLARKIRTSSQEALAQARQAQHLQRLAQLIVERMRTGIVVLGGNQSVELINRSAAELLGVRETPGTLDDIPLLKNQFDQWQTDSRTSSVVATDQSSNNELKINFAALDPSTASETLVFVEDNRLIAQQAQQLKLASLGRLTASIAHEVRNPLGAISHASQLLSESDQLTGGDQRLLQIIDNHSKRVNQIIENVLQLSRRRNARPEQVILNDWLQHFTEEFRSGQPNPCTLELSLDRADIGAKFDTGQLHQVLTNLCDNGLRYSEAITGERRVRIEAGIEARNQQPFIRVIDWGEGIDEERRRHIFEPFFTTESTGSGLGLFICKELCEANQALIHYERTSDGLSAFHIQLAHPDRAL</sequence>
<evidence type="ECO:0000256" key="1">
    <source>
        <dbReference type="ARBA" id="ARBA00000085"/>
    </source>
</evidence>
<dbReference type="InterPro" id="IPR036890">
    <property type="entry name" value="HATPase_C_sf"/>
</dbReference>
<evidence type="ECO:0000256" key="3">
    <source>
        <dbReference type="ARBA" id="ARBA00022553"/>
    </source>
</evidence>
<dbReference type="RefSeq" id="WP_123639513.1">
    <property type="nucleotide sequence ID" value="NZ_RJUK01000004.1"/>
</dbReference>
<dbReference type="Proteomes" id="UP000273643">
    <property type="component" value="Unassembled WGS sequence"/>
</dbReference>
<dbReference type="Pfam" id="PF00512">
    <property type="entry name" value="HisKA"/>
    <property type="match status" value="1"/>
</dbReference>
<dbReference type="PROSITE" id="PS50109">
    <property type="entry name" value="HIS_KIN"/>
    <property type="match status" value="1"/>
</dbReference>
<dbReference type="SMART" id="SM00387">
    <property type="entry name" value="HATPase_c"/>
    <property type="match status" value="1"/>
</dbReference>
<proteinExistence type="predicted"/>
<evidence type="ECO:0000256" key="4">
    <source>
        <dbReference type="SAM" id="Phobius"/>
    </source>
</evidence>
<name>A0A3N1NWG3_9GAMM</name>
<feature type="transmembrane region" description="Helical" evidence="4">
    <location>
        <begin position="113"/>
        <end position="138"/>
    </location>
</feature>
<keyword evidence="4" id="KW-0812">Transmembrane</keyword>
<keyword evidence="6" id="KW-0808">Transferase</keyword>
<keyword evidence="3" id="KW-0597">Phosphoprotein</keyword>
<dbReference type="SUPFAM" id="SSF47384">
    <property type="entry name" value="Homodimeric domain of signal transducing histidine kinase"/>
    <property type="match status" value="1"/>
</dbReference>
<dbReference type="InterPro" id="IPR004358">
    <property type="entry name" value="Sig_transdc_His_kin-like_C"/>
</dbReference>
<evidence type="ECO:0000256" key="2">
    <source>
        <dbReference type="ARBA" id="ARBA00012438"/>
    </source>
</evidence>
<feature type="transmembrane region" description="Helical" evidence="4">
    <location>
        <begin position="55"/>
        <end position="75"/>
    </location>
</feature>
<dbReference type="PANTHER" id="PTHR43065:SF52">
    <property type="entry name" value="SENSOR PROTEIN KINASE PILS"/>
    <property type="match status" value="1"/>
</dbReference>